<dbReference type="FunFam" id="3.40.50.880:FF:000015">
    <property type="entry name" value="Protein DJ-1 homolog C"/>
    <property type="match status" value="1"/>
</dbReference>
<dbReference type="InterPro" id="IPR029062">
    <property type="entry name" value="Class_I_gatase-like"/>
</dbReference>
<evidence type="ECO:0000313" key="4">
    <source>
        <dbReference type="Proteomes" id="UP000664545"/>
    </source>
</evidence>
<keyword evidence="1" id="KW-0677">Repeat</keyword>
<dbReference type="NCBIfam" id="TIGR01383">
    <property type="entry name" value="not_thiJ"/>
    <property type="match status" value="1"/>
</dbReference>
<name>A0A939DAF0_CLOAM</name>
<gene>
    <name evidence="3" type="ORF">JYB65_10075</name>
</gene>
<reference evidence="3" key="1">
    <citation type="submission" date="2021-02" db="EMBL/GenBank/DDBJ databases">
        <title>Abyssanaerobacter marinus gen.nov., sp., nov, anaerobic bacterium isolated from the Onnuri vent field of Indian Ocean and suggestion of Mogibacteriaceae fam. nov., and proposal of reclassification of ambiguous this family's genus member.</title>
        <authorList>
            <person name="Kim Y.J."/>
            <person name="Yang J.-A."/>
        </authorList>
    </citation>
    <scope>NUCLEOTIDE SEQUENCE</scope>
    <source>
        <strain evidence="3">DSM 2634</strain>
    </source>
</reference>
<proteinExistence type="predicted"/>
<dbReference type="PANTHER" id="PTHR48094:SF12">
    <property type="entry name" value="PARKINSON DISEASE PROTEIN 7 HOMOLOG"/>
    <property type="match status" value="1"/>
</dbReference>
<dbReference type="PANTHER" id="PTHR48094">
    <property type="entry name" value="PROTEIN/NUCLEIC ACID DEGLYCASE DJ-1-RELATED"/>
    <property type="match status" value="1"/>
</dbReference>
<dbReference type="SUPFAM" id="SSF52317">
    <property type="entry name" value="Class I glutamine amidotransferase-like"/>
    <property type="match status" value="1"/>
</dbReference>
<organism evidence="3 4">
    <name type="scientific">Clostridium aminobutyricum</name>
    <dbReference type="NCBI Taxonomy" id="33953"/>
    <lineage>
        <taxon>Bacteria</taxon>
        <taxon>Bacillati</taxon>
        <taxon>Bacillota</taxon>
        <taxon>Clostridia</taxon>
        <taxon>Eubacteriales</taxon>
        <taxon>Clostridiaceae</taxon>
        <taxon>Clostridium</taxon>
    </lineage>
</organism>
<evidence type="ECO:0000259" key="2">
    <source>
        <dbReference type="Pfam" id="PF01965"/>
    </source>
</evidence>
<dbReference type="GO" id="GO:0005737">
    <property type="term" value="C:cytoplasm"/>
    <property type="evidence" value="ECO:0007669"/>
    <property type="project" value="TreeGrafter"/>
</dbReference>
<dbReference type="InterPro" id="IPR002818">
    <property type="entry name" value="DJ-1/PfpI"/>
</dbReference>
<dbReference type="AlphaFoldDB" id="A0A939DAF0"/>
<keyword evidence="4" id="KW-1185">Reference proteome</keyword>
<accession>A0A939DAF0</accession>
<dbReference type="InterPro" id="IPR050325">
    <property type="entry name" value="Prot/Nucl_acid_deglycase"/>
</dbReference>
<evidence type="ECO:0000256" key="1">
    <source>
        <dbReference type="ARBA" id="ARBA00022737"/>
    </source>
</evidence>
<dbReference type="CDD" id="cd03135">
    <property type="entry name" value="GATase1_DJ-1"/>
    <property type="match status" value="1"/>
</dbReference>
<feature type="domain" description="DJ-1/PfpI" evidence="2">
    <location>
        <begin position="2"/>
        <end position="162"/>
    </location>
</feature>
<dbReference type="RefSeq" id="WP_206582547.1">
    <property type="nucleotide sequence ID" value="NZ_JAFJZZ010000004.1"/>
</dbReference>
<dbReference type="Pfam" id="PF01965">
    <property type="entry name" value="DJ-1_PfpI"/>
    <property type="match status" value="1"/>
</dbReference>
<dbReference type="EMBL" id="JAFJZZ010000004">
    <property type="protein sequence ID" value="MBN7773708.1"/>
    <property type="molecule type" value="Genomic_DNA"/>
</dbReference>
<protein>
    <submittedName>
        <fullName evidence="3">DJ-1/PfpI family protein</fullName>
    </submittedName>
</protein>
<comment type="caution">
    <text evidence="3">The sequence shown here is derived from an EMBL/GenBank/DDBJ whole genome shotgun (WGS) entry which is preliminary data.</text>
</comment>
<dbReference type="Gene3D" id="3.40.50.880">
    <property type="match status" value="1"/>
</dbReference>
<sequence>MVYVHFAQGFEEVEALTCIDVMRRAGIEAVMVSMTGEKIVKSVRNIGIQTDILFEEADYESCEMIVLPGGMPGAKNLGEHEGLVQHIKDFSANGKWIAAICAAPMVFGHNGLLTGKKATIYPGMEEHLIGAAYSTDRVAVDGNVITSKGPGTAMEFAVTIVELLKGKALAEKLKNDLVMI</sequence>
<dbReference type="InterPro" id="IPR006287">
    <property type="entry name" value="DJ-1"/>
</dbReference>
<dbReference type="Proteomes" id="UP000664545">
    <property type="component" value="Unassembled WGS sequence"/>
</dbReference>
<evidence type="ECO:0000313" key="3">
    <source>
        <dbReference type="EMBL" id="MBN7773708.1"/>
    </source>
</evidence>